<reference evidence="2 3" key="1">
    <citation type="journal article" date="2017" name="Int. J. Parasitol.">
        <title>The genome of the protozoan parasite Cystoisospora suis and a reverse vaccinology approach to identify vaccine candidates.</title>
        <authorList>
            <person name="Palmieri N."/>
            <person name="Shrestha A."/>
            <person name="Ruttkowski B."/>
            <person name="Beck T."/>
            <person name="Vogl C."/>
            <person name="Tomley F."/>
            <person name="Blake D.P."/>
            <person name="Joachim A."/>
        </authorList>
    </citation>
    <scope>NUCLEOTIDE SEQUENCE [LARGE SCALE GENOMIC DNA]</scope>
    <source>
        <strain evidence="2 3">Wien I</strain>
    </source>
</reference>
<keyword evidence="3" id="KW-1185">Reference proteome</keyword>
<evidence type="ECO:0000313" key="3">
    <source>
        <dbReference type="Proteomes" id="UP000221165"/>
    </source>
</evidence>
<feature type="compositionally biased region" description="Basic and acidic residues" evidence="1">
    <location>
        <begin position="221"/>
        <end position="231"/>
    </location>
</feature>
<dbReference type="VEuPathDB" id="ToxoDB:CSUI_000128"/>
<accession>A0A2C6LDD0</accession>
<organism evidence="2 3">
    <name type="scientific">Cystoisospora suis</name>
    <dbReference type="NCBI Taxonomy" id="483139"/>
    <lineage>
        <taxon>Eukaryota</taxon>
        <taxon>Sar</taxon>
        <taxon>Alveolata</taxon>
        <taxon>Apicomplexa</taxon>
        <taxon>Conoidasida</taxon>
        <taxon>Coccidia</taxon>
        <taxon>Eucoccidiorida</taxon>
        <taxon>Eimeriorina</taxon>
        <taxon>Sarcocystidae</taxon>
        <taxon>Cystoisospora</taxon>
    </lineage>
</organism>
<feature type="compositionally biased region" description="Basic and acidic residues" evidence="1">
    <location>
        <begin position="99"/>
        <end position="120"/>
    </location>
</feature>
<feature type="compositionally biased region" description="Acidic residues" evidence="1">
    <location>
        <begin position="28"/>
        <end position="37"/>
    </location>
</feature>
<dbReference type="Proteomes" id="UP000221165">
    <property type="component" value="Unassembled WGS sequence"/>
</dbReference>
<feature type="compositionally biased region" description="Basic and acidic residues" evidence="1">
    <location>
        <begin position="289"/>
        <end position="303"/>
    </location>
</feature>
<feature type="region of interest" description="Disordered" evidence="1">
    <location>
        <begin position="173"/>
        <end position="541"/>
    </location>
</feature>
<feature type="compositionally biased region" description="Polar residues" evidence="1">
    <location>
        <begin position="273"/>
        <end position="284"/>
    </location>
</feature>
<protein>
    <submittedName>
        <fullName evidence="2">Uncharacterized protein</fullName>
    </submittedName>
</protein>
<feature type="compositionally biased region" description="Basic and acidic residues" evidence="1">
    <location>
        <begin position="195"/>
        <end position="204"/>
    </location>
</feature>
<feature type="compositionally biased region" description="Basic and acidic residues" evidence="1">
    <location>
        <begin position="61"/>
        <end position="88"/>
    </location>
</feature>
<feature type="region of interest" description="Disordered" evidence="1">
    <location>
        <begin position="625"/>
        <end position="648"/>
    </location>
</feature>
<dbReference type="EMBL" id="MIGC01000056">
    <property type="protein sequence ID" value="PHJ26017.1"/>
    <property type="molecule type" value="Genomic_DNA"/>
</dbReference>
<dbReference type="RefSeq" id="XP_067927663.1">
    <property type="nucleotide sequence ID" value="XM_068060362.1"/>
</dbReference>
<feature type="region of interest" description="Disordered" evidence="1">
    <location>
        <begin position="730"/>
        <end position="856"/>
    </location>
</feature>
<feature type="compositionally biased region" description="Low complexity" evidence="1">
    <location>
        <begin position="259"/>
        <end position="272"/>
    </location>
</feature>
<feature type="compositionally biased region" description="Polar residues" evidence="1">
    <location>
        <begin position="387"/>
        <end position="400"/>
    </location>
</feature>
<dbReference type="OrthoDB" id="341180at2759"/>
<comment type="caution">
    <text evidence="2">The sequence shown here is derived from an EMBL/GenBank/DDBJ whole genome shotgun (WGS) entry which is preliminary data.</text>
</comment>
<evidence type="ECO:0000256" key="1">
    <source>
        <dbReference type="SAM" id="MobiDB-lite"/>
    </source>
</evidence>
<name>A0A2C6LDD0_9APIC</name>
<feature type="compositionally biased region" description="Basic and acidic residues" evidence="1">
    <location>
        <begin position="792"/>
        <end position="856"/>
    </location>
</feature>
<feature type="compositionally biased region" description="Low complexity" evidence="1">
    <location>
        <begin position="345"/>
        <end position="386"/>
    </location>
</feature>
<feature type="compositionally biased region" description="Basic and acidic residues" evidence="1">
    <location>
        <begin position="38"/>
        <end position="53"/>
    </location>
</feature>
<dbReference type="PANTHER" id="PTHR36812">
    <property type="entry name" value="NEUROFILAMENT TRIPLET M PROTEIN-LIKE PROTEIN"/>
    <property type="match status" value="1"/>
</dbReference>
<evidence type="ECO:0000313" key="2">
    <source>
        <dbReference type="EMBL" id="PHJ26017.1"/>
    </source>
</evidence>
<dbReference type="GeneID" id="94423573"/>
<feature type="compositionally biased region" description="Low complexity" evidence="1">
    <location>
        <begin position="458"/>
        <end position="469"/>
    </location>
</feature>
<feature type="region of interest" description="Disordered" evidence="1">
    <location>
        <begin position="1"/>
        <end position="152"/>
    </location>
</feature>
<feature type="compositionally biased region" description="Polar residues" evidence="1">
    <location>
        <begin position="481"/>
        <end position="506"/>
    </location>
</feature>
<dbReference type="AlphaFoldDB" id="A0A2C6LDD0"/>
<sequence>MATREENIPTCSSSSPPPAAVAGRREEEEREEGEEDGREEKKKRQKTERREELPQGALQEGEERKKDKEEEKEKEDVREEKDRQDRSNDLLLPTSHGASHGEEKTPLTTPDKGDKTEEKSPSSSSPLSPSPSVVFPSEGTMDSLDGSSSSSTSHVWLVAHREAGEASASLYCQEEEREIETKKKTALYLSVDQSNRPRGEEIKRSGGGTDSEKNTLATDPQGREQEEKEKEEGEEEEEERMFAVPDPIVIEKRNPIPPLSSSSSTSPIGNSSMQMTAMHPTSSCFACEPTRDSGRERRDDRGDTSGSRGEGGDGDRLASPAGRMSHIPPDHASQGVCTPPDAPLSSSPSQTIVESPSSSSSSSSSDRASTVSSSPSSTAIPTSQPSLPDSHSMVPSTQENLSLSSSASSSSSLSSSSSVLSSSLARVGSPSLSSLSHDKKLPDISLHPDASSNNTLGISSSPSISSSSSTALQLGGPGSVNLASYTPASTVPSASILPSASSTLSAPQPRGMFSQSPAGGMIGREGEGSVGVKTEKKEEKKSLAAGDLKRFGGVFLTPGKPRKWSKVMRRIGNVRGRVWVAKPNSEDDLLQTIRCLLNPRTSLGSSNRRTVRHIRAIAEQIRDATQQDRLLKTNKEKNKESQGDDLGKKQKALHELSYQAQQGTLLLPLPLEKERETKEEEVSLQVHARGGFAGEKCREGSDFSCSSCVAAVSSSFTSATSTHVELIDSRKKEEERNEVVVMETQRIGREEREEEEKMGRSEGVREEGGLKKRVEASGEKEDMRDSTAGVIKPEKERKEDMGRMKEEEKERESRYEERKEEEGQREEERSRCKNEEAKQKKEKESFGEKEEEERNV</sequence>
<proteinExistence type="predicted"/>
<feature type="compositionally biased region" description="Low complexity" evidence="1">
    <location>
        <begin position="401"/>
        <end position="424"/>
    </location>
</feature>
<feature type="compositionally biased region" description="Low complexity" evidence="1">
    <location>
        <begin position="121"/>
        <end position="137"/>
    </location>
</feature>
<gene>
    <name evidence="2" type="ORF">CSUI_000128</name>
</gene>
<dbReference type="PANTHER" id="PTHR36812:SF9">
    <property type="entry name" value="MYB-LIKE PROTEIN X ISOFORM X1"/>
    <property type="match status" value="1"/>
</dbReference>
<feature type="compositionally biased region" description="Basic and acidic residues" evidence="1">
    <location>
        <begin position="746"/>
        <end position="785"/>
    </location>
</feature>